<dbReference type="AlphaFoldDB" id="A0A2I0J6Y9"/>
<feature type="region of interest" description="Disordered" evidence="1">
    <location>
        <begin position="1"/>
        <end position="25"/>
    </location>
</feature>
<sequence length="136" mass="14714">MPEGLRHHQGIPSSTACMGSAYTRPPPHPLPNSTPAIVRVCAHPNFISSGYGCAKPMERGLGVSTFPWGRMADARENESPLTVYDPHLLNEAPGTPDPRTSKRHPEIGLHTPKDHQDHGTGFRLGFRAHLGLPNGS</sequence>
<proteinExistence type="predicted"/>
<feature type="region of interest" description="Disordered" evidence="1">
    <location>
        <begin position="82"/>
        <end position="121"/>
    </location>
</feature>
<comment type="caution">
    <text evidence="2">The sequence shown here is derived from an EMBL/GenBank/DDBJ whole genome shotgun (WGS) entry which is preliminary data.</text>
</comment>
<protein>
    <submittedName>
        <fullName evidence="2">Uncharacterized protein</fullName>
    </submittedName>
</protein>
<keyword evidence="3" id="KW-1185">Reference proteome</keyword>
<dbReference type="Proteomes" id="UP000233551">
    <property type="component" value="Unassembled WGS sequence"/>
</dbReference>
<name>A0A2I0J6Y9_PUNGR</name>
<evidence type="ECO:0000313" key="3">
    <source>
        <dbReference type="Proteomes" id="UP000233551"/>
    </source>
</evidence>
<organism evidence="2 3">
    <name type="scientific">Punica granatum</name>
    <name type="common">Pomegranate</name>
    <dbReference type="NCBI Taxonomy" id="22663"/>
    <lineage>
        <taxon>Eukaryota</taxon>
        <taxon>Viridiplantae</taxon>
        <taxon>Streptophyta</taxon>
        <taxon>Embryophyta</taxon>
        <taxon>Tracheophyta</taxon>
        <taxon>Spermatophyta</taxon>
        <taxon>Magnoliopsida</taxon>
        <taxon>eudicotyledons</taxon>
        <taxon>Gunneridae</taxon>
        <taxon>Pentapetalae</taxon>
        <taxon>rosids</taxon>
        <taxon>malvids</taxon>
        <taxon>Myrtales</taxon>
        <taxon>Lythraceae</taxon>
        <taxon>Punica</taxon>
    </lineage>
</organism>
<dbReference type="EMBL" id="PGOL01001991">
    <property type="protein sequence ID" value="PKI51803.1"/>
    <property type="molecule type" value="Genomic_DNA"/>
</dbReference>
<gene>
    <name evidence="2" type="ORF">CRG98_027803</name>
</gene>
<evidence type="ECO:0000313" key="2">
    <source>
        <dbReference type="EMBL" id="PKI51803.1"/>
    </source>
</evidence>
<accession>A0A2I0J6Y9</accession>
<evidence type="ECO:0000256" key="1">
    <source>
        <dbReference type="SAM" id="MobiDB-lite"/>
    </source>
</evidence>
<dbReference type="PROSITE" id="PS51257">
    <property type="entry name" value="PROKAR_LIPOPROTEIN"/>
    <property type="match status" value="1"/>
</dbReference>
<feature type="compositionally biased region" description="Basic and acidic residues" evidence="1">
    <location>
        <begin position="99"/>
        <end position="120"/>
    </location>
</feature>
<reference evidence="2 3" key="1">
    <citation type="submission" date="2017-11" db="EMBL/GenBank/DDBJ databases">
        <title>De-novo sequencing of pomegranate (Punica granatum L.) genome.</title>
        <authorList>
            <person name="Akparov Z."/>
            <person name="Amiraslanov A."/>
            <person name="Hajiyeva S."/>
            <person name="Abbasov M."/>
            <person name="Kaur K."/>
            <person name="Hamwieh A."/>
            <person name="Solovyev V."/>
            <person name="Salamov A."/>
            <person name="Braich B."/>
            <person name="Kosarev P."/>
            <person name="Mahmoud A."/>
            <person name="Hajiyev E."/>
            <person name="Babayeva S."/>
            <person name="Izzatullayeva V."/>
            <person name="Mammadov A."/>
            <person name="Mammadov A."/>
            <person name="Sharifova S."/>
            <person name="Ojaghi J."/>
            <person name="Eynullazada K."/>
            <person name="Bayramov B."/>
            <person name="Abdulazimova A."/>
            <person name="Shahmuradov I."/>
        </authorList>
    </citation>
    <scope>NUCLEOTIDE SEQUENCE [LARGE SCALE GENOMIC DNA]</scope>
    <source>
        <strain evidence="3">cv. AG2017</strain>
        <tissue evidence="2">Leaf</tissue>
    </source>
</reference>